<evidence type="ECO:0000313" key="2">
    <source>
        <dbReference type="EMBL" id="CAO87614.1"/>
    </source>
</evidence>
<reference evidence="2" key="1">
    <citation type="submission" date="2007-08" db="EMBL/GenBank/DDBJ databases">
        <authorList>
            <person name="Frangeul L."/>
        </authorList>
    </citation>
    <scope>NUCLEOTIDE SEQUENCE</scope>
    <source>
        <strain evidence="2">PCC 7806</strain>
    </source>
</reference>
<name>A8YJJ8_MICA7</name>
<dbReference type="AlphaFoldDB" id="A8YJJ8"/>
<organism evidence="2">
    <name type="scientific">Microcystis aeruginosa (strain PCC 7806)</name>
    <dbReference type="NCBI Taxonomy" id="267872"/>
    <lineage>
        <taxon>Bacteria</taxon>
        <taxon>Bacillati</taxon>
        <taxon>Cyanobacteriota</taxon>
        <taxon>Cyanophyceae</taxon>
        <taxon>Oscillatoriophycideae</taxon>
        <taxon>Chroococcales</taxon>
        <taxon>Microcystaceae</taxon>
        <taxon>Microcystis</taxon>
    </lineage>
</organism>
<gene>
    <name evidence="2" type="ORF">IPF_6113</name>
</gene>
<evidence type="ECO:0000256" key="1">
    <source>
        <dbReference type="SAM" id="MobiDB-lite"/>
    </source>
</evidence>
<feature type="region of interest" description="Disordered" evidence="1">
    <location>
        <begin position="50"/>
        <end position="72"/>
    </location>
</feature>
<dbReference type="EMBL" id="AM778951">
    <property type="protein sequence ID" value="CAO87614.1"/>
    <property type="molecule type" value="Genomic_DNA"/>
</dbReference>
<protein>
    <submittedName>
        <fullName evidence="2">Uncharacterized protein</fullName>
    </submittedName>
</protein>
<accession>A8YJJ8</accession>
<proteinExistence type="predicted"/>
<sequence>MTRLSLVKAILSAQQLFNDANELNRFKGFDNVGIGSDFRFFRTYTVENSSSSLSAQQGSKVDKYQSNKNSKP</sequence>